<feature type="coiled-coil region" evidence="11">
    <location>
        <begin position="767"/>
        <end position="794"/>
    </location>
</feature>
<evidence type="ECO:0000259" key="13">
    <source>
        <dbReference type="Pfam" id="PF10443"/>
    </source>
</evidence>
<dbReference type="AlphaFoldDB" id="A0A1M2W313"/>
<evidence type="ECO:0000313" key="15">
    <source>
        <dbReference type="Proteomes" id="UP000184267"/>
    </source>
</evidence>
<evidence type="ECO:0000256" key="4">
    <source>
        <dbReference type="ARBA" id="ARBA00022692"/>
    </source>
</evidence>
<keyword evidence="15" id="KW-1185">Reference proteome</keyword>
<dbReference type="GO" id="GO:0005743">
    <property type="term" value="C:mitochondrial inner membrane"/>
    <property type="evidence" value="ECO:0007669"/>
    <property type="project" value="UniProtKB-SubCell"/>
</dbReference>
<dbReference type="Proteomes" id="UP000184267">
    <property type="component" value="Unassembled WGS sequence"/>
</dbReference>
<evidence type="ECO:0000256" key="7">
    <source>
        <dbReference type="ARBA" id="ARBA00023128"/>
    </source>
</evidence>
<comment type="similarity">
    <text evidence="2 10">Belongs to the YME2 family.</text>
</comment>
<dbReference type="OMA" id="WTPEQAW"/>
<evidence type="ECO:0000256" key="11">
    <source>
        <dbReference type="SAM" id="Coils"/>
    </source>
</evidence>
<keyword evidence="5 10" id="KW-0999">Mitochondrion inner membrane</keyword>
<feature type="compositionally biased region" description="Basic and acidic residues" evidence="12">
    <location>
        <begin position="356"/>
        <end position="373"/>
    </location>
</feature>
<dbReference type="Pfam" id="PF10443">
    <property type="entry name" value="RNA12"/>
    <property type="match status" value="1"/>
</dbReference>
<evidence type="ECO:0000256" key="6">
    <source>
        <dbReference type="ARBA" id="ARBA00022989"/>
    </source>
</evidence>
<comment type="caution">
    <text evidence="14">The sequence shown here is derived from an EMBL/GenBank/DDBJ whole genome shotgun (WGS) entry which is preliminary data.</text>
</comment>
<gene>
    <name evidence="14" type="ORF">TRAPUB_9263</name>
</gene>
<feature type="region of interest" description="Disordered" evidence="12">
    <location>
        <begin position="351"/>
        <end position="373"/>
    </location>
</feature>
<organism evidence="14 15">
    <name type="scientific">Trametes pubescens</name>
    <name type="common">White-rot fungus</name>
    <dbReference type="NCBI Taxonomy" id="154538"/>
    <lineage>
        <taxon>Eukaryota</taxon>
        <taxon>Fungi</taxon>
        <taxon>Dikarya</taxon>
        <taxon>Basidiomycota</taxon>
        <taxon>Agaricomycotina</taxon>
        <taxon>Agaricomycetes</taxon>
        <taxon>Polyporales</taxon>
        <taxon>Polyporaceae</taxon>
        <taxon>Trametes</taxon>
    </lineage>
</organism>
<keyword evidence="10" id="KW-0507">mRNA processing</keyword>
<dbReference type="PANTHER" id="PTHR32198:SF2">
    <property type="entry name" value="MITOCHONDRIAL ESCAPE PROTEIN 2"/>
    <property type="match status" value="1"/>
</dbReference>
<dbReference type="InterPro" id="IPR027417">
    <property type="entry name" value="P-loop_NTPase"/>
</dbReference>
<dbReference type="OrthoDB" id="10267654at2759"/>
<proteinExistence type="inferred from homology"/>
<evidence type="ECO:0000256" key="3">
    <source>
        <dbReference type="ARBA" id="ARBA00020222"/>
    </source>
</evidence>
<name>A0A1M2W313_TRAPU</name>
<keyword evidence="6" id="KW-1133">Transmembrane helix</keyword>
<comment type="subcellular location">
    <subcellularLocation>
        <location evidence="1 10">Mitochondrion inner membrane</location>
        <topology evidence="1 10">Single-pass membrane protein</topology>
    </subcellularLocation>
</comment>
<feature type="region of interest" description="Disordered" evidence="12">
    <location>
        <begin position="431"/>
        <end position="458"/>
    </location>
</feature>
<comment type="function">
    <text evidence="9 10">Plays a role in maintaining the mitochondrial genome and in controlling the mtDNA escape. Involved in the regulation of mtDNA nucleotide structure and number. May have a dispensable role in early maturation of pre-rRNA.</text>
</comment>
<evidence type="ECO:0000256" key="2">
    <source>
        <dbReference type="ARBA" id="ARBA00010320"/>
    </source>
</evidence>
<dbReference type="InterPro" id="IPR039627">
    <property type="entry name" value="Yme2_C"/>
</dbReference>
<feature type="domain" description="Mitochondrial escape protein 2 C-terminal" evidence="13">
    <location>
        <begin position="229"/>
        <end position="748"/>
    </location>
</feature>
<reference evidence="14 15" key="1">
    <citation type="submission" date="2016-10" db="EMBL/GenBank/DDBJ databases">
        <title>Genome sequence of the basidiomycete white-rot fungus Trametes pubescens.</title>
        <authorList>
            <person name="Makela M.R."/>
            <person name="Granchi Z."/>
            <person name="Peng M."/>
            <person name="De Vries R.P."/>
            <person name="Grigoriev I."/>
            <person name="Riley R."/>
            <person name="Hilden K."/>
        </authorList>
    </citation>
    <scope>NUCLEOTIDE SEQUENCE [LARGE SCALE GENOMIC DNA]</scope>
    <source>
        <strain evidence="14 15">FBCC735</strain>
    </source>
</reference>
<feature type="region of interest" description="Disordered" evidence="12">
    <location>
        <begin position="31"/>
        <end position="57"/>
    </location>
</feature>
<dbReference type="PANTHER" id="PTHR32198">
    <property type="entry name" value="MITOCHONDRIAL ESCAPE PROTEIN 2"/>
    <property type="match status" value="1"/>
</dbReference>
<keyword evidence="7 10" id="KW-0496">Mitochondrion</keyword>
<evidence type="ECO:0000256" key="9">
    <source>
        <dbReference type="ARBA" id="ARBA00025276"/>
    </source>
</evidence>
<evidence type="ECO:0000256" key="12">
    <source>
        <dbReference type="SAM" id="MobiDB-lite"/>
    </source>
</evidence>
<protein>
    <recommendedName>
        <fullName evidence="3 10">Mitochondrial escape protein 2</fullName>
    </recommendedName>
</protein>
<dbReference type="STRING" id="154538.A0A1M2W313"/>
<dbReference type="InterPro" id="IPR018850">
    <property type="entry name" value="Mt_escape_2_C"/>
</dbReference>
<keyword evidence="10" id="KW-0694">RNA-binding</keyword>
<dbReference type="EMBL" id="MNAD01000321">
    <property type="protein sequence ID" value="OJT14152.1"/>
    <property type="molecule type" value="Genomic_DNA"/>
</dbReference>
<keyword evidence="4" id="KW-0812">Transmembrane</keyword>
<evidence type="ECO:0000313" key="14">
    <source>
        <dbReference type="EMBL" id="OJT14152.1"/>
    </source>
</evidence>
<evidence type="ECO:0000256" key="10">
    <source>
        <dbReference type="RuleBase" id="RU367108"/>
    </source>
</evidence>
<dbReference type="GO" id="GO:0006397">
    <property type="term" value="P:mRNA processing"/>
    <property type="evidence" value="ECO:0007669"/>
    <property type="project" value="UniProtKB-UniRule"/>
</dbReference>
<keyword evidence="8" id="KW-0472">Membrane</keyword>
<evidence type="ECO:0000256" key="8">
    <source>
        <dbReference type="ARBA" id="ARBA00023136"/>
    </source>
</evidence>
<sequence>MQPSKHLLRTLASSSSSHRVLASRSLRTTGQNRHFAESATAEAVSANPEGNEDASQTSEGWLWVDSVFPVRIGRWDLRTYIGYAREDTLLERLRSLLSPVKTHDFQVVSLEPHGKDGGVFVKFKYKASDSDNALQTILHNIRENVHSHGGVPSWCGLPAGEVWLVKGTPWREIFDPIRVVMVEGKMEDWFDFKKFAIYKWLRENTVERFSFAAESEGSSLASPGVWKERQEAEDALQKYLTDFPSTICFVHGPQGSGKSRMLNSILKERGRKAMIIDVGVLTKAGTDMALVSGLASQTGYWPVFSFLNSVNSIIDLASVGLIGQKAGLSSSLNDQLKQILDVVGRGLSRVNSSNRTRHDREIKRAGLQEERSRENDIRREKIEAGIWHDGRIDVICGNGIMSELGVGIERFTEADADAPRAVAAESEVFNEKGEKVERRPCGDKQAEQAKQRQDHAEDLQSVEAMPVVIIKNFDSKGGGARKEELLEVLAQWAASLAEGQVAHIIVVSDNRENVKRLAKALPSKPLNQISLSDADNASAMSFVKQKLHDSGLDINFSQQQLAYIDRLGGRASDLESLIHKVRSGLTVEEAVDDLVIRGVSELRKNAFGDDIEDAKSLPWTREQAWILMKQLSKQPQASGASHLWFGVDDLTDVCWQISYHEVLMDFPFKGDETPLRNMEHAELISIGTVNGRPSTIRPGKPVYKYVFERLVHDATFQATQDIAFNEKVIASAETTVRACEDELLTLKDVDAGTASWWGSKRVVEMRANHLLRKMRVAQDKVEALERQNVQLKKVLAKTKA</sequence>
<keyword evidence="11" id="KW-0175">Coiled coil</keyword>
<evidence type="ECO:0000256" key="1">
    <source>
        <dbReference type="ARBA" id="ARBA00004434"/>
    </source>
</evidence>
<accession>A0A1M2W313</accession>
<dbReference type="SUPFAM" id="SSF52540">
    <property type="entry name" value="P-loop containing nucleoside triphosphate hydrolases"/>
    <property type="match status" value="1"/>
</dbReference>
<evidence type="ECO:0000256" key="5">
    <source>
        <dbReference type="ARBA" id="ARBA00022792"/>
    </source>
</evidence>
<dbReference type="GO" id="GO:0003723">
    <property type="term" value="F:RNA binding"/>
    <property type="evidence" value="ECO:0007669"/>
    <property type="project" value="UniProtKB-UniRule"/>
</dbReference>